<evidence type="ECO:0000259" key="3">
    <source>
        <dbReference type="PROSITE" id="PS50240"/>
    </source>
</evidence>
<dbReference type="PROSITE" id="PS50240">
    <property type="entry name" value="TRYPSIN_DOM"/>
    <property type="match status" value="1"/>
</dbReference>
<dbReference type="STRING" id="10195.A0A3M7RZ50"/>
<dbReference type="GO" id="GO:0004252">
    <property type="term" value="F:serine-type endopeptidase activity"/>
    <property type="evidence" value="ECO:0007669"/>
    <property type="project" value="InterPro"/>
</dbReference>
<dbReference type="Gene3D" id="2.40.10.10">
    <property type="entry name" value="Trypsin-like serine proteases"/>
    <property type="match status" value="1"/>
</dbReference>
<evidence type="ECO:0000313" key="4">
    <source>
        <dbReference type="EMBL" id="RNA28628.1"/>
    </source>
</evidence>
<dbReference type="SUPFAM" id="SSF50494">
    <property type="entry name" value="Trypsin-like serine proteases"/>
    <property type="match status" value="1"/>
</dbReference>
<gene>
    <name evidence="4" type="ORF">BpHYR1_013041</name>
</gene>
<protein>
    <submittedName>
        <fullName evidence="4">Chymotrypsin B-like</fullName>
    </submittedName>
</protein>
<dbReference type="AlphaFoldDB" id="A0A3M7RZ50"/>
<sequence>MNSFQIVQQPAKKSRRLFVYIVCGVIVAVTFLAIILAVIPLNSEPECDPNDFKTNNFTQSRIINGQEAVPHSYPWLVSIRYYNYGHICGGSIIHKRWILTAGHCVKKYQVSSGAYQIIVGLHDRNEYDFSNVYNVIEAYSEFNEFNIFSKDIALLKLDRDIVFNKNVALIKLSESESKNFIGKCLVTAGWGSISKTFEQKLPNKLQQTFVRVIDDDQKCRIENKWNKESVFCVKSSSKNPYSMTCSGDSGGPLVSFNSKTNTWFLEGVTSYVVAEVSYDSKTRCLYKRPGFFSKVYSNRYYILNILNNY</sequence>
<dbReference type="InterPro" id="IPR018114">
    <property type="entry name" value="TRYPSIN_HIS"/>
</dbReference>
<dbReference type="FunFam" id="2.40.10.10:FF:000068">
    <property type="entry name" value="transmembrane protease serine 2"/>
    <property type="match status" value="1"/>
</dbReference>
<proteinExistence type="predicted"/>
<evidence type="ECO:0000256" key="2">
    <source>
        <dbReference type="SAM" id="Phobius"/>
    </source>
</evidence>
<dbReference type="Proteomes" id="UP000276133">
    <property type="component" value="Unassembled WGS sequence"/>
</dbReference>
<evidence type="ECO:0000256" key="1">
    <source>
        <dbReference type="ARBA" id="ARBA00023157"/>
    </source>
</evidence>
<dbReference type="SMART" id="SM00020">
    <property type="entry name" value="Tryp_SPc"/>
    <property type="match status" value="1"/>
</dbReference>
<dbReference type="GO" id="GO:0006508">
    <property type="term" value="P:proteolysis"/>
    <property type="evidence" value="ECO:0007669"/>
    <property type="project" value="InterPro"/>
</dbReference>
<dbReference type="Pfam" id="PF00089">
    <property type="entry name" value="Trypsin"/>
    <property type="match status" value="1"/>
</dbReference>
<dbReference type="InterPro" id="IPR043504">
    <property type="entry name" value="Peptidase_S1_PA_chymotrypsin"/>
</dbReference>
<keyword evidence="2" id="KW-0472">Membrane</keyword>
<accession>A0A3M7RZ50</accession>
<keyword evidence="2" id="KW-0812">Transmembrane</keyword>
<dbReference type="InterPro" id="IPR001314">
    <property type="entry name" value="Peptidase_S1A"/>
</dbReference>
<name>A0A3M7RZ50_BRAPC</name>
<dbReference type="EMBL" id="REGN01002360">
    <property type="protein sequence ID" value="RNA28628.1"/>
    <property type="molecule type" value="Genomic_DNA"/>
</dbReference>
<comment type="caution">
    <text evidence="4">The sequence shown here is derived from an EMBL/GenBank/DDBJ whole genome shotgun (WGS) entry which is preliminary data.</text>
</comment>
<keyword evidence="2" id="KW-1133">Transmembrane helix</keyword>
<dbReference type="InterPro" id="IPR001254">
    <property type="entry name" value="Trypsin_dom"/>
</dbReference>
<dbReference type="PANTHER" id="PTHR24250:SF27">
    <property type="entry name" value="ELASTASE 2 LIKE"/>
    <property type="match status" value="1"/>
</dbReference>
<feature type="transmembrane region" description="Helical" evidence="2">
    <location>
        <begin position="17"/>
        <end position="39"/>
    </location>
</feature>
<dbReference type="CDD" id="cd00190">
    <property type="entry name" value="Tryp_SPc"/>
    <property type="match status" value="1"/>
</dbReference>
<evidence type="ECO:0000313" key="5">
    <source>
        <dbReference type="Proteomes" id="UP000276133"/>
    </source>
</evidence>
<dbReference type="PROSITE" id="PS00134">
    <property type="entry name" value="TRYPSIN_HIS"/>
    <property type="match status" value="1"/>
</dbReference>
<feature type="domain" description="Peptidase S1" evidence="3">
    <location>
        <begin position="62"/>
        <end position="309"/>
    </location>
</feature>
<dbReference type="PANTHER" id="PTHR24250">
    <property type="entry name" value="CHYMOTRYPSIN-RELATED"/>
    <property type="match status" value="1"/>
</dbReference>
<reference evidence="4 5" key="1">
    <citation type="journal article" date="2018" name="Sci. Rep.">
        <title>Genomic signatures of local adaptation to the degree of environmental predictability in rotifers.</title>
        <authorList>
            <person name="Franch-Gras L."/>
            <person name="Hahn C."/>
            <person name="Garcia-Roger E.M."/>
            <person name="Carmona M.J."/>
            <person name="Serra M."/>
            <person name="Gomez A."/>
        </authorList>
    </citation>
    <scope>NUCLEOTIDE SEQUENCE [LARGE SCALE GENOMIC DNA]</scope>
    <source>
        <strain evidence="4">HYR1</strain>
    </source>
</reference>
<keyword evidence="1" id="KW-1015">Disulfide bond</keyword>
<dbReference type="OrthoDB" id="10061449at2759"/>
<dbReference type="PRINTS" id="PR00722">
    <property type="entry name" value="CHYMOTRYPSIN"/>
</dbReference>
<dbReference type="InterPro" id="IPR009003">
    <property type="entry name" value="Peptidase_S1_PA"/>
</dbReference>
<organism evidence="4 5">
    <name type="scientific">Brachionus plicatilis</name>
    <name type="common">Marine rotifer</name>
    <name type="synonym">Brachionus muelleri</name>
    <dbReference type="NCBI Taxonomy" id="10195"/>
    <lineage>
        <taxon>Eukaryota</taxon>
        <taxon>Metazoa</taxon>
        <taxon>Spiralia</taxon>
        <taxon>Gnathifera</taxon>
        <taxon>Rotifera</taxon>
        <taxon>Eurotatoria</taxon>
        <taxon>Monogononta</taxon>
        <taxon>Pseudotrocha</taxon>
        <taxon>Ploima</taxon>
        <taxon>Brachionidae</taxon>
        <taxon>Brachionus</taxon>
    </lineage>
</organism>
<keyword evidence="5" id="KW-1185">Reference proteome</keyword>